<dbReference type="AlphaFoldDB" id="A0A0C9W2I3"/>
<organism evidence="3 4">
    <name type="scientific">Sphaerobolus stellatus (strain SS14)</name>
    <dbReference type="NCBI Taxonomy" id="990650"/>
    <lineage>
        <taxon>Eukaryota</taxon>
        <taxon>Fungi</taxon>
        <taxon>Dikarya</taxon>
        <taxon>Basidiomycota</taxon>
        <taxon>Agaricomycotina</taxon>
        <taxon>Agaricomycetes</taxon>
        <taxon>Phallomycetidae</taxon>
        <taxon>Geastrales</taxon>
        <taxon>Sphaerobolaceae</taxon>
        <taxon>Sphaerobolus</taxon>
    </lineage>
</organism>
<proteinExistence type="predicted"/>
<dbReference type="OrthoDB" id="2336871at2759"/>
<reference evidence="3 4" key="1">
    <citation type="submission" date="2014-06" db="EMBL/GenBank/DDBJ databases">
        <title>Evolutionary Origins and Diversification of the Mycorrhizal Mutualists.</title>
        <authorList>
            <consortium name="DOE Joint Genome Institute"/>
            <consortium name="Mycorrhizal Genomics Consortium"/>
            <person name="Kohler A."/>
            <person name="Kuo A."/>
            <person name="Nagy L.G."/>
            <person name="Floudas D."/>
            <person name="Copeland A."/>
            <person name="Barry K.W."/>
            <person name="Cichocki N."/>
            <person name="Veneault-Fourrey C."/>
            <person name="LaButti K."/>
            <person name="Lindquist E.A."/>
            <person name="Lipzen A."/>
            <person name="Lundell T."/>
            <person name="Morin E."/>
            <person name="Murat C."/>
            <person name="Riley R."/>
            <person name="Ohm R."/>
            <person name="Sun H."/>
            <person name="Tunlid A."/>
            <person name="Henrissat B."/>
            <person name="Grigoriev I.V."/>
            <person name="Hibbett D.S."/>
            <person name="Martin F."/>
        </authorList>
    </citation>
    <scope>NUCLEOTIDE SEQUENCE [LARGE SCALE GENOMIC DNA]</scope>
    <source>
        <strain evidence="3 4">SS14</strain>
    </source>
</reference>
<evidence type="ECO:0000256" key="1">
    <source>
        <dbReference type="SAM" id="MobiDB-lite"/>
    </source>
</evidence>
<feature type="chain" id="PRO_5002205037" description="Carbohydrate-binding module family 19 domain-containing protein" evidence="2">
    <location>
        <begin position="20"/>
        <end position="422"/>
    </location>
</feature>
<dbReference type="PANTHER" id="PTHR34587:SF2">
    <property type="entry name" value="G-PROTEIN COUPLED RECEPTORS FAMILY 1 PROFILE DOMAIN-CONTAINING PROTEIN"/>
    <property type="match status" value="1"/>
</dbReference>
<sequence length="422" mass="42217">MIFAPSFVAFLTLAISVQGARIPRNLRRQADAQSSLTLDPAVIQQSLAQNGLGLNDTDAGQTASLTSSNNFINFCLLFTNADGSQGELTDGKQKQGGSCNPTPMGTIPAKSIMPASKFQVPTNLQNYGVNQTFTITMSIINMQTGAFTNPNENYFAAPQQLNTAGQIIGHSHVVVQAVKSITDTTVADPTVFAFFKGMNAVAEDGVLTADVTNGLDAGTYRLCSINTAANHQPALVPVAQHGSLDDCVYFTVGDAAAQQVQAAMTSIGGVAAPAAAAPAAAASATADNATAAAPAPAAADNAAAAAPAPAADNATAAALPASPDASKPFLPSNGQDAQQLNAKFTTLTADSPCNAGDQACVGGGFAQCVSGKFVTTQCAGGTVCAALPLVNKAGTSITCTTSADAIARIAATGVTGGLTGSG</sequence>
<evidence type="ECO:0000256" key="2">
    <source>
        <dbReference type="SAM" id="SignalP"/>
    </source>
</evidence>
<name>A0A0C9W2I3_SPHS4</name>
<dbReference type="Proteomes" id="UP000054279">
    <property type="component" value="Unassembled WGS sequence"/>
</dbReference>
<dbReference type="PANTHER" id="PTHR34587">
    <property type="entry name" value="VWFA DOMAIN-CONTAINING PROTEIN"/>
    <property type="match status" value="1"/>
</dbReference>
<feature type="compositionally biased region" description="Low complexity" evidence="1">
    <location>
        <begin position="315"/>
        <end position="326"/>
    </location>
</feature>
<feature type="signal peptide" evidence="2">
    <location>
        <begin position="1"/>
        <end position="19"/>
    </location>
</feature>
<protein>
    <recommendedName>
        <fullName evidence="5">Carbohydrate-binding module family 19 domain-containing protein</fullName>
    </recommendedName>
</protein>
<dbReference type="EMBL" id="KN837113">
    <property type="protein sequence ID" value="KIJ45241.1"/>
    <property type="molecule type" value="Genomic_DNA"/>
</dbReference>
<feature type="region of interest" description="Disordered" evidence="1">
    <location>
        <begin position="315"/>
        <end position="334"/>
    </location>
</feature>
<evidence type="ECO:0000313" key="4">
    <source>
        <dbReference type="Proteomes" id="UP000054279"/>
    </source>
</evidence>
<dbReference type="HOGENOM" id="CLU_650813_0_0_1"/>
<evidence type="ECO:0008006" key="5">
    <source>
        <dbReference type="Google" id="ProtNLM"/>
    </source>
</evidence>
<accession>A0A0C9W2I3</accession>
<keyword evidence="2" id="KW-0732">Signal</keyword>
<dbReference type="InterPro" id="IPR053216">
    <property type="entry name" value="Appressorial_penetr-assoc"/>
</dbReference>
<gene>
    <name evidence="3" type="ORF">M422DRAFT_30097</name>
</gene>
<keyword evidence="4" id="KW-1185">Reference proteome</keyword>
<evidence type="ECO:0000313" key="3">
    <source>
        <dbReference type="EMBL" id="KIJ45241.1"/>
    </source>
</evidence>